<gene>
    <name evidence="4" type="ORF">ENS64_13885</name>
</gene>
<feature type="transmembrane region" description="Helical" evidence="2">
    <location>
        <begin position="6"/>
        <end position="29"/>
    </location>
</feature>
<evidence type="ECO:0000256" key="2">
    <source>
        <dbReference type="SAM" id="Phobius"/>
    </source>
</evidence>
<name>A0A7C4LRX9_9PLAN</name>
<dbReference type="InterPro" id="IPR052336">
    <property type="entry name" value="MlaD_Phospholipid_Transporter"/>
</dbReference>
<comment type="caution">
    <text evidence="4">The sequence shown here is derived from an EMBL/GenBank/DDBJ whole genome shotgun (WGS) entry which is preliminary data.</text>
</comment>
<accession>A0A7C4LRX9</accession>
<dbReference type="EMBL" id="DSVQ01000016">
    <property type="protein sequence ID" value="HGT40331.1"/>
    <property type="molecule type" value="Genomic_DNA"/>
</dbReference>
<feature type="region of interest" description="Disordered" evidence="1">
    <location>
        <begin position="351"/>
        <end position="382"/>
    </location>
</feature>
<feature type="domain" description="Mce/MlaD" evidence="3">
    <location>
        <begin position="39"/>
        <end position="114"/>
    </location>
</feature>
<keyword evidence="2" id="KW-1133">Transmembrane helix</keyword>
<dbReference type="Pfam" id="PF02470">
    <property type="entry name" value="MlaD"/>
    <property type="match status" value="1"/>
</dbReference>
<evidence type="ECO:0000313" key="4">
    <source>
        <dbReference type="EMBL" id="HGT40331.1"/>
    </source>
</evidence>
<protein>
    <submittedName>
        <fullName evidence="4">MCE family protein</fullName>
    </submittedName>
</protein>
<sequence length="382" mass="41733">MSSERWLQFHVGVVVMVALSLGTVLVFRFGDVHRRFEPRYEIHVLLDTADGLYPSAPVLMSGLPIGNVKQIRFGERGGVVATVEIRQDVRLREDCQPIVTRALLGETAIEFLPGRSERLLPPGSQLAGRGAADPLAMVLRLEGRAAAVLDSFAATSQEWQKVGRHVNTLMETRRGDLDLIVEQAAESLHQFTLTMQATNRLVNEAHKIVADPRAQQALQETLVALPSLVEDTRRTIAATRLAVENVNRNLVNLAQVTEPVGQRGGAMVAKLESSLTSLDSLLAELNRFAVLVNKPNGSLQKFAADPSLYDNMDRSAQSIAVLIKNLEPVLRDLREFSDKIARHPELLGVGGAMRPSSGLKDSELLNQPASRGRGGTSRLQSP</sequence>
<evidence type="ECO:0000256" key="1">
    <source>
        <dbReference type="SAM" id="MobiDB-lite"/>
    </source>
</evidence>
<dbReference type="AlphaFoldDB" id="A0A7C4LRX9"/>
<evidence type="ECO:0000259" key="3">
    <source>
        <dbReference type="Pfam" id="PF02470"/>
    </source>
</evidence>
<keyword evidence="2" id="KW-0812">Transmembrane</keyword>
<dbReference type="PANTHER" id="PTHR33371:SF4">
    <property type="entry name" value="INTERMEMBRANE PHOSPHOLIPID TRANSPORT SYSTEM BINDING PROTEIN MLAD"/>
    <property type="match status" value="1"/>
</dbReference>
<proteinExistence type="predicted"/>
<keyword evidence="2" id="KW-0472">Membrane</keyword>
<dbReference type="InterPro" id="IPR003399">
    <property type="entry name" value="Mce/MlaD"/>
</dbReference>
<organism evidence="4">
    <name type="scientific">Schlesneria paludicola</name>
    <dbReference type="NCBI Taxonomy" id="360056"/>
    <lineage>
        <taxon>Bacteria</taxon>
        <taxon>Pseudomonadati</taxon>
        <taxon>Planctomycetota</taxon>
        <taxon>Planctomycetia</taxon>
        <taxon>Planctomycetales</taxon>
        <taxon>Planctomycetaceae</taxon>
        <taxon>Schlesneria</taxon>
    </lineage>
</organism>
<dbReference type="PANTHER" id="PTHR33371">
    <property type="entry name" value="INTERMEMBRANE PHOSPHOLIPID TRANSPORT SYSTEM BINDING PROTEIN MLAD-RELATED"/>
    <property type="match status" value="1"/>
</dbReference>
<reference evidence="4" key="1">
    <citation type="journal article" date="2020" name="mSystems">
        <title>Genome- and Community-Level Interaction Insights into Carbon Utilization and Element Cycling Functions of Hydrothermarchaeota in Hydrothermal Sediment.</title>
        <authorList>
            <person name="Zhou Z."/>
            <person name="Liu Y."/>
            <person name="Xu W."/>
            <person name="Pan J."/>
            <person name="Luo Z.H."/>
            <person name="Li M."/>
        </authorList>
    </citation>
    <scope>NUCLEOTIDE SEQUENCE [LARGE SCALE GENOMIC DNA]</scope>
    <source>
        <strain evidence="4">SpSt-508</strain>
    </source>
</reference>